<keyword evidence="2" id="KW-0472">Membrane</keyword>
<evidence type="ECO:0000256" key="1">
    <source>
        <dbReference type="SAM" id="MobiDB-lite"/>
    </source>
</evidence>
<organism evidence="3 4">
    <name type="scientific">Actinoalloteichus caeruleus DSM 43889</name>
    <dbReference type="NCBI Taxonomy" id="1120930"/>
    <lineage>
        <taxon>Bacteria</taxon>
        <taxon>Bacillati</taxon>
        <taxon>Actinomycetota</taxon>
        <taxon>Actinomycetes</taxon>
        <taxon>Pseudonocardiales</taxon>
        <taxon>Pseudonocardiaceae</taxon>
        <taxon>Actinoalloteichus</taxon>
        <taxon>Actinoalloteichus cyanogriseus</taxon>
    </lineage>
</organism>
<dbReference type="Pfam" id="PF04341">
    <property type="entry name" value="DUF485"/>
    <property type="match status" value="1"/>
</dbReference>
<dbReference type="RefSeq" id="WP_026417780.1">
    <property type="nucleotide sequence ID" value="NZ_AUBJ02000001.1"/>
</dbReference>
<comment type="caution">
    <text evidence="3">The sequence shown here is derived from an EMBL/GenBank/DDBJ whole genome shotgun (WGS) entry which is preliminary data.</text>
</comment>
<evidence type="ECO:0000313" key="4">
    <source>
        <dbReference type="Proteomes" id="UP000791080"/>
    </source>
</evidence>
<dbReference type="InterPro" id="IPR007436">
    <property type="entry name" value="DUF485"/>
</dbReference>
<keyword evidence="2" id="KW-1133">Transmembrane helix</keyword>
<protein>
    <submittedName>
        <fullName evidence="3">Uncharacterized membrane protein, DUF485 family</fullName>
    </submittedName>
</protein>
<name>A0ABT1JL27_ACTCY</name>
<gene>
    <name evidence="3" type="ORF">G443_003149</name>
</gene>
<reference evidence="3 4" key="1">
    <citation type="submission" date="2022-06" db="EMBL/GenBank/DDBJ databases">
        <title>Genomic Encyclopedia of Type Strains, Phase I: the one thousand microbial genomes (KMG-I) project.</title>
        <authorList>
            <person name="Kyrpides N."/>
        </authorList>
    </citation>
    <scope>NUCLEOTIDE SEQUENCE [LARGE SCALE GENOMIC DNA]</scope>
    <source>
        <strain evidence="3 4">DSM 43889</strain>
    </source>
</reference>
<dbReference type="PANTHER" id="PTHR38441:SF1">
    <property type="entry name" value="MEMBRANE PROTEIN"/>
    <property type="match status" value="1"/>
</dbReference>
<keyword evidence="2" id="KW-0812">Transmembrane</keyword>
<dbReference type="PANTHER" id="PTHR38441">
    <property type="entry name" value="INTEGRAL MEMBRANE PROTEIN-RELATED"/>
    <property type="match status" value="1"/>
</dbReference>
<dbReference type="Proteomes" id="UP000791080">
    <property type="component" value="Unassembled WGS sequence"/>
</dbReference>
<evidence type="ECO:0000313" key="3">
    <source>
        <dbReference type="EMBL" id="MCP2332879.1"/>
    </source>
</evidence>
<feature type="transmembrane region" description="Helical" evidence="2">
    <location>
        <begin position="73"/>
        <end position="91"/>
    </location>
</feature>
<evidence type="ECO:0000256" key="2">
    <source>
        <dbReference type="SAM" id="Phobius"/>
    </source>
</evidence>
<keyword evidence="4" id="KW-1185">Reference proteome</keyword>
<proteinExistence type="predicted"/>
<feature type="compositionally biased region" description="Low complexity" evidence="1">
    <location>
        <begin position="1"/>
        <end position="15"/>
    </location>
</feature>
<feature type="region of interest" description="Disordered" evidence="1">
    <location>
        <begin position="1"/>
        <end position="21"/>
    </location>
</feature>
<sequence>MSTTPPDDGGPSPTTWHEAHESPDFVELRRRLRTFVFPTTGLFLTWYLLYVILADYAHGLMSIRVLGNVNLGLLLGLLQFVTTFLITVLYIRFANRRLDPLAEAVRERVEGGRG</sequence>
<accession>A0ABT1JL27</accession>
<feature type="transmembrane region" description="Helical" evidence="2">
    <location>
        <begin position="35"/>
        <end position="53"/>
    </location>
</feature>
<dbReference type="EMBL" id="AUBJ02000001">
    <property type="protein sequence ID" value="MCP2332879.1"/>
    <property type="molecule type" value="Genomic_DNA"/>
</dbReference>